<feature type="region of interest" description="Disordered" evidence="2">
    <location>
        <begin position="1642"/>
        <end position="1681"/>
    </location>
</feature>
<dbReference type="PANTHER" id="PTHR19327:SF0">
    <property type="entry name" value="GOLGIN SUBFAMILY A MEMBER 4"/>
    <property type="match status" value="1"/>
</dbReference>
<feature type="coiled-coil region" evidence="1">
    <location>
        <begin position="103"/>
        <end position="193"/>
    </location>
</feature>
<feature type="compositionally biased region" description="Polar residues" evidence="2">
    <location>
        <begin position="1761"/>
        <end position="1773"/>
    </location>
</feature>
<feature type="region of interest" description="Disordered" evidence="2">
    <location>
        <begin position="1716"/>
        <end position="1782"/>
    </location>
</feature>
<feature type="region of interest" description="Disordered" evidence="2">
    <location>
        <begin position="1"/>
        <end position="61"/>
    </location>
</feature>
<keyword evidence="4" id="KW-1185">Reference proteome</keyword>
<protein>
    <submittedName>
        <fullName evidence="3">Uncharacterized protein</fullName>
    </submittedName>
</protein>
<dbReference type="VEuPathDB" id="TriTrypDB:LmxM.08.0390"/>
<keyword evidence="1" id="KW-0175">Coiled coil</keyword>
<feature type="coiled-coil region" evidence="1">
    <location>
        <begin position="457"/>
        <end position="512"/>
    </location>
</feature>
<accession>E9AMB8</accession>
<feature type="region of interest" description="Disordered" evidence="2">
    <location>
        <begin position="1489"/>
        <end position="1534"/>
    </location>
</feature>
<feature type="compositionally biased region" description="Gly residues" evidence="2">
    <location>
        <begin position="1518"/>
        <end position="1529"/>
    </location>
</feature>
<feature type="region of interest" description="Disordered" evidence="2">
    <location>
        <begin position="1595"/>
        <end position="1625"/>
    </location>
</feature>
<dbReference type="OMA" id="VLENCCP"/>
<evidence type="ECO:0000313" key="4">
    <source>
        <dbReference type="Proteomes" id="UP000007259"/>
    </source>
</evidence>
<dbReference type="EMBL" id="FR799561">
    <property type="protein sequence ID" value="CBZ24073.1"/>
    <property type="molecule type" value="Genomic_DNA"/>
</dbReference>
<dbReference type="Proteomes" id="UP000007259">
    <property type="component" value="Chromosome 8"/>
</dbReference>
<dbReference type="RefSeq" id="XP_003872601.1">
    <property type="nucleotide sequence ID" value="XM_003872552.1"/>
</dbReference>
<dbReference type="PhylomeDB" id="E9AMB8"/>
<feature type="coiled-coil region" evidence="1">
    <location>
        <begin position="723"/>
        <end position="870"/>
    </location>
</feature>
<feature type="compositionally biased region" description="Basic residues" evidence="2">
    <location>
        <begin position="565"/>
        <end position="579"/>
    </location>
</feature>
<gene>
    <name evidence="3" type="ORF">LMXM_08_0390</name>
</gene>
<feature type="coiled-coil region" evidence="1">
    <location>
        <begin position="1293"/>
        <end position="1327"/>
    </location>
</feature>
<evidence type="ECO:0000256" key="1">
    <source>
        <dbReference type="SAM" id="Coils"/>
    </source>
</evidence>
<dbReference type="OrthoDB" id="267333at2759"/>
<dbReference type="PANTHER" id="PTHR19327">
    <property type="entry name" value="GOLGIN"/>
    <property type="match status" value="1"/>
</dbReference>
<dbReference type="KEGG" id="lmi:LMXM_08_0390"/>
<dbReference type="GeneID" id="13447173"/>
<feature type="region of interest" description="Disordered" evidence="2">
    <location>
        <begin position="548"/>
        <end position="592"/>
    </location>
</feature>
<evidence type="ECO:0000313" key="3">
    <source>
        <dbReference type="EMBL" id="CBZ24073.1"/>
    </source>
</evidence>
<evidence type="ECO:0000256" key="2">
    <source>
        <dbReference type="SAM" id="MobiDB-lite"/>
    </source>
</evidence>
<feature type="compositionally biased region" description="Pro residues" evidence="2">
    <location>
        <begin position="1663"/>
        <end position="1674"/>
    </location>
</feature>
<sequence>MERCDGGEVQPHIRADTDPTAGVDSIGLVSSTFASRSAATAPSRTSPQESEAPPAAAVRRGRSAPLQALAAAAATAAWGPVAVPQSVAVSTEVGGTLWQEAFAAHAEKLLRETQQQVDELRRYQQKAVREAQRADAVAAENRALEVQLAEADAKRATERTAHESAVNALSQQVLQLEEAVGVLRRTKLELERQIKGAQTATAQQEAVHQRELREVQSAFKGEVERMCAELERKHEAVAAVPRMDAATSTDVVQLPAAQAVSQEDDASPYTRVHRDVLAQQQLRERTMLSELSIADARIQQESKQRRLAEERVVELLEQSGQLREALANAEAAGDRDNASDQMGRRNAVAHDTEHDPRTQQKLLQEIQHEYTALCRESSLLFERQREQQRRETERWAAVRSAVGAVLHVAGLHDAQTTLEDAAAPTAAPAANTSNLSRLGEALADSGEASLNATLAALDTLASTLRSQQEALRVAEAQKKAHIASLEATEAQLHESQRELSAWQRRHNDLAARQDVHDATWQAAEVQLQQIVGALRRALREYAQPLPASLTRLSSGGDDADSAGRRGSRRRGARAMKRRSQSSPASTASLDGLEDSEGHAAMLPTTADAALTWASDGDTIADADWGDLLQDACVLPKVACEEDKIDHPETVADGEGESLSRRHSTRTASLPLSSAATLVVLDSTDGGSDAAHSAVRRDMAVVEWALLKLLTAWRNRQHTLVETRRALQRQLAHVTAKNTALAEERRESTTRYQQQLRLSRAAEQRRAHQLEQAQNELENAKRQHMLVSAQAQQKEIEWEGERDALRRRLRVAEEQLNLAEQALVEADVDHNAQHASRETLQHVLSDVTAARDRLERRQADLCVHIEDLEARLSITERTQTGLHALITASVAFIVRLLADHQQLQEHYRVLRTLAWTDAQTARMVERVLENCCPGRSEQATALASESGLLWSTGAASGVSASPVGAAPHSATSATLLRIVGHAVRAVMRLTRLLAARQRLRSNPGTHRSDGAFPSPSAAAVEPASLQPLLVALSSASAWGAAAPALNSAAASPHDNLLRRYTARPDSCVLPVVRLPTPLELATVAHNEAAEVGAGGHAGGPKVRFSLRSGACEDEETGIGADHHQQRQLVQLLAVAQIDMQAPTTRHLCAEVLAASSASARATVELLQLAQVRQALSATLLRPRGRNGLSIAPPQPVPPVPDLRPLLPDRLAALLQSHLERAATQTCQVAESHMLVQRLMQHNEALVSALKLRTNEHAAVSAEVQSLTSQLQLQQAEREERTAVQERLVEARASLLRERKLRRAAEARLAELQQARLQWLSDREQYKREVYSLNMELANNSVGSGPPAGEGVRPLPLPTHGGGAGPALSTSALSIQVENTTVSDTACRPVAPLSHLDALTDSVVDRSALCEQDRARGSQPQAWRAAASAAEVDYQRNSENVYYYELLRNGHEGDSHARAGHRHQGNIGARMDAPKLCSARDETPPFRALHYRPLTNLPTPQDRAESGSPDRTCSAAAAAAGGGGGGGGGVRSTGDSDAALWNEQQQSHGRPCATGLPLTAASMATMTTTTPAERPPAPHPLLTSANALELYVPSVARQREKPRSHNAENSEERQMGTTAKTSQAKRKTINDEGFGIVNHAAATASPPSSFLADASARGSDVRAATPPPLSPPPPPRSTTGTETLREGCRGLTHQQLRRSTAYSVEPPSAVIATYGSTASTPASFSVPRPPSPHSPSHGVSASASVDMRTEAPTLSREELASTARPSATAGVTQHVSGPLYFSAR</sequence>
<feature type="compositionally biased region" description="Low complexity" evidence="2">
    <location>
        <begin position="1732"/>
        <end position="1742"/>
    </location>
</feature>
<feature type="compositionally biased region" description="Basic and acidic residues" evidence="2">
    <location>
        <begin position="1"/>
        <end position="17"/>
    </location>
</feature>
<reference evidence="3 4" key="1">
    <citation type="journal article" date="2011" name="Genome Res.">
        <title>Chromosome and gene copy number variation allow major structural change between species and strains of Leishmania.</title>
        <authorList>
            <person name="Rogers M.B."/>
            <person name="Hilley J.D."/>
            <person name="Dickens N.J."/>
            <person name="Wilkes J."/>
            <person name="Bates P.A."/>
            <person name="Depledge D.P."/>
            <person name="Harris D."/>
            <person name="Her Y."/>
            <person name="Herzyk P."/>
            <person name="Imamura H."/>
            <person name="Otto T.D."/>
            <person name="Sanders M."/>
            <person name="Seeger K."/>
            <person name="Dujardin J.C."/>
            <person name="Berriman M."/>
            <person name="Smith D.F."/>
            <person name="Hertz-Fowler C."/>
            <person name="Mottram J.C."/>
        </authorList>
    </citation>
    <scope>NUCLEOTIDE SEQUENCE [LARGE SCALE GENOMIC DNA]</scope>
    <source>
        <strain evidence="3 4">MHOM/GT/2001/U1103</strain>
    </source>
</reference>
<name>E9AMB8_LEIMU</name>
<organism evidence="3 4">
    <name type="scientific">Leishmania mexicana (strain MHOM/GT/2001/U1103)</name>
    <dbReference type="NCBI Taxonomy" id="929439"/>
    <lineage>
        <taxon>Eukaryota</taxon>
        <taxon>Discoba</taxon>
        <taxon>Euglenozoa</taxon>
        <taxon>Kinetoplastea</taxon>
        <taxon>Metakinetoplastina</taxon>
        <taxon>Trypanosomatida</taxon>
        <taxon>Trypanosomatidae</taxon>
        <taxon>Leishmaniinae</taxon>
        <taxon>Leishmania</taxon>
    </lineage>
</organism>
<feature type="compositionally biased region" description="Basic and acidic residues" evidence="2">
    <location>
        <begin position="1595"/>
        <end position="1612"/>
    </location>
</feature>
<feature type="coiled-coil region" evidence="1">
    <location>
        <begin position="298"/>
        <end position="332"/>
    </location>
</feature>
<feature type="compositionally biased region" description="Low complexity" evidence="2">
    <location>
        <begin position="30"/>
        <end position="57"/>
    </location>
</feature>
<proteinExistence type="predicted"/>